<dbReference type="GO" id="GO:0008311">
    <property type="term" value="F:double-stranded DNA 3'-5' DNA exonuclease activity"/>
    <property type="evidence" value="ECO:0007669"/>
    <property type="project" value="UniProtKB-EC"/>
</dbReference>
<dbReference type="Pfam" id="PF24626">
    <property type="entry name" value="SH3_Tf2-1"/>
    <property type="match status" value="1"/>
</dbReference>
<accession>A0AAE1HW92</accession>
<evidence type="ECO:0000256" key="7">
    <source>
        <dbReference type="PIRSR" id="PIRSR604808-3"/>
    </source>
</evidence>
<evidence type="ECO:0000256" key="1">
    <source>
        <dbReference type="ARBA" id="ARBA00000493"/>
    </source>
</evidence>
<dbReference type="Gene3D" id="3.60.10.10">
    <property type="entry name" value="Endonuclease/exonuclease/phosphatase"/>
    <property type="match status" value="1"/>
</dbReference>
<feature type="site" description="Important for catalytic activity" evidence="7">
    <location>
        <position position="383"/>
    </location>
</feature>
<feature type="binding site" evidence="6">
    <location>
        <position position="408"/>
    </location>
    <ligand>
        <name>Mg(2+)</name>
        <dbReference type="ChEBI" id="CHEBI:18420"/>
        <label>1</label>
    </ligand>
</feature>
<organism evidence="11 12">
    <name type="scientific">Frankliniella fusca</name>
    <dbReference type="NCBI Taxonomy" id="407009"/>
    <lineage>
        <taxon>Eukaryota</taxon>
        <taxon>Metazoa</taxon>
        <taxon>Ecdysozoa</taxon>
        <taxon>Arthropoda</taxon>
        <taxon>Hexapoda</taxon>
        <taxon>Insecta</taxon>
        <taxon>Pterygota</taxon>
        <taxon>Neoptera</taxon>
        <taxon>Paraneoptera</taxon>
        <taxon>Thysanoptera</taxon>
        <taxon>Terebrantia</taxon>
        <taxon>Thripoidea</taxon>
        <taxon>Thripidae</taxon>
        <taxon>Frankliniella</taxon>
    </lineage>
</organism>
<dbReference type="NCBIfam" id="TIGR00633">
    <property type="entry name" value="xth"/>
    <property type="match status" value="1"/>
</dbReference>
<dbReference type="PANTHER" id="PTHR22748">
    <property type="entry name" value="AP ENDONUCLEASE"/>
    <property type="match status" value="1"/>
</dbReference>
<keyword evidence="5 6" id="KW-0460">Magnesium</keyword>
<proteinExistence type="inferred from homology"/>
<dbReference type="GO" id="GO:0003676">
    <property type="term" value="F:nucleic acid binding"/>
    <property type="evidence" value="ECO:0007669"/>
    <property type="project" value="InterPro"/>
</dbReference>
<evidence type="ECO:0000259" key="10">
    <source>
        <dbReference type="Pfam" id="PF24626"/>
    </source>
</evidence>
<feature type="domain" description="Endonuclease/exonuclease/phosphatase" evidence="9">
    <location>
        <begin position="183"/>
        <end position="409"/>
    </location>
</feature>
<keyword evidence="3 6" id="KW-0479">Metal-binding</keyword>
<feature type="binding site" evidence="6">
    <location>
        <position position="311"/>
    </location>
    <ligand>
        <name>Mg(2+)</name>
        <dbReference type="ChEBI" id="CHEBI:18420"/>
        <label>1</label>
    </ligand>
</feature>
<gene>
    <name evidence="11" type="ORF">KUF71_002822</name>
</gene>
<dbReference type="Pfam" id="PF03372">
    <property type="entry name" value="Exo_endo_phos"/>
    <property type="match status" value="1"/>
</dbReference>
<feature type="site" description="Interaction with DNA substrate" evidence="7">
    <location>
        <position position="409"/>
    </location>
</feature>
<dbReference type="PROSITE" id="PS51435">
    <property type="entry name" value="AP_NUCLEASE_F1_4"/>
    <property type="match status" value="1"/>
</dbReference>
<dbReference type="Proteomes" id="UP001219518">
    <property type="component" value="Unassembled WGS sequence"/>
</dbReference>
<dbReference type="EC" id="3.1.-.-" evidence="8"/>
<reference evidence="11" key="1">
    <citation type="submission" date="2021-07" db="EMBL/GenBank/DDBJ databases">
        <authorList>
            <person name="Catto M.A."/>
            <person name="Jacobson A."/>
            <person name="Kennedy G."/>
            <person name="Labadie P."/>
            <person name="Hunt B.G."/>
            <person name="Srinivasan R."/>
        </authorList>
    </citation>
    <scope>NUCLEOTIDE SEQUENCE</scope>
    <source>
        <strain evidence="11">PL_HMW_Pooled</strain>
        <tissue evidence="11">Head</tissue>
    </source>
</reference>
<dbReference type="InterPro" id="IPR036691">
    <property type="entry name" value="Endo/exonu/phosph_ase_sf"/>
</dbReference>
<keyword evidence="12" id="KW-1185">Reference proteome</keyword>
<dbReference type="Gene3D" id="3.30.420.10">
    <property type="entry name" value="Ribonuclease H-like superfamily/Ribonuclease H"/>
    <property type="match status" value="1"/>
</dbReference>
<keyword evidence="8" id="KW-0234">DNA repair</keyword>
<name>A0AAE1HW92_9NEOP</name>
<evidence type="ECO:0000256" key="6">
    <source>
        <dbReference type="PIRSR" id="PIRSR604808-2"/>
    </source>
</evidence>
<feature type="binding site" evidence="6">
    <location>
        <position position="186"/>
    </location>
    <ligand>
        <name>Mg(2+)</name>
        <dbReference type="ChEBI" id="CHEBI:18420"/>
        <label>1</label>
    </ligand>
</feature>
<sequence>MVVSYVLDNQALWDIHLHHISNAINTSKHEATGFSPHQLVFGECWKGYGRMSPTVEEDSPVTFEDRKELVGRWRDKLKIQAEVLRLEIAYEKNSNANARRPLELEVGQTVYRKNYTQSKAGKYYSSKLAPKFIGPFKISKKVGYKAYLLESPGGTKDGPWHVSDLKPQVEVKEIEAKNSFKFCSWNVAGLNSFIKKKRWDYFTKREFQFICPQETKCKTSVFQKIPENSHPFLLVGENTGYCGILSLASVEPVEVIQGLGDEEMDKEASVLTLKFSVNLEKMGKRLKWEALFYSFVQKLVRQSIPLIICGDFNVAASGLDAVSLDYPFLTAGCTRLGRGAFSKLLKLGLVDVFRNFYPKQQGAYTFWRYGGQQRSLNKGFRFDYFLISSELLPAVQSVSIDSEVDGSDHCPLTLTVTV</sequence>
<evidence type="ECO:0000256" key="5">
    <source>
        <dbReference type="ARBA" id="ARBA00022842"/>
    </source>
</evidence>
<feature type="binding site" evidence="6">
    <location>
        <position position="409"/>
    </location>
    <ligand>
        <name>Mg(2+)</name>
        <dbReference type="ChEBI" id="CHEBI:18420"/>
        <label>1</label>
    </ligand>
</feature>
<evidence type="ECO:0000256" key="8">
    <source>
        <dbReference type="RuleBase" id="RU362131"/>
    </source>
</evidence>
<comment type="similarity">
    <text evidence="2 8">Belongs to the DNA repair enzymes AP/ExoA family.</text>
</comment>
<dbReference type="InterPro" id="IPR004808">
    <property type="entry name" value="AP_endonuc_1"/>
</dbReference>
<evidence type="ECO:0000256" key="4">
    <source>
        <dbReference type="ARBA" id="ARBA00022801"/>
    </source>
</evidence>
<keyword evidence="6" id="KW-0464">Manganese</keyword>
<evidence type="ECO:0000259" key="9">
    <source>
        <dbReference type="Pfam" id="PF03372"/>
    </source>
</evidence>
<dbReference type="InterPro" id="IPR036397">
    <property type="entry name" value="RNaseH_sf"/>
</dbReference>
<comment type="catalytic activity">
    <reaction evidence="1">
        <text>Exonucleolytic cleavage in the 3'- to 5'-direction to yield nucleoside 5'-phosphates.</text>
        <dbReference type="EC" id="3.1.11.2"/>
    </reaction>
</comment>
<reference evidence="11" key="2">
    <citation type="journal article" date="2023" name="BMC Genomics">
        <title>Pest status, molecular evolution, and epigenetic factors derived from the genome assembly of Frankliniella fusca, a thysanopteran phytovirus vector.</title>
        <authorList>
            <person name="Catto M.A."/>
            <person name="Labadie P.E."/>
            <person name="Jacobson A.L."/>
            <person name="Kennedy G.G."/>
            <person name="Srinivasan R."/>
            <person name="Hunt B.G."/>
        </authorList>
    </citation>
    <scope>NUCLEOTIDE SEQUENCE</scope>
    <source>
        <strain evidence="11">PL_HMW_Pooled</strain>
    </source>
</reference>
<dbReference type="SUPFAM" id="SSF56219">
    <property type="entry name" value="DNase I-like"/>
    <property type="match status" value="1"/>
</dbReference>
<protein>
    <recommendedName>
        <fullName evidence="8">DNA-(apurinic or apyrimidinic site) endonuclease</fullName>
        <ecNumber evidence="8">3.1.-.-</ecNumber>
    </recommendedName>
</protein>
<feature type="site" description="Transition state stabilizer" evidence="7">
    <location>
        <position position="313"/>
    </location>
</feature>
<feature type="binding site" evidence="6">
    <location>
        <position position="313"/>
    </location>
    <ligand>
        <name>Mg(2+)</name>
        <dbReference type="ChEBI" id="CHEBI:18420"/>
        <label>1</label>
    </ligand>
</feature>
<comment type="caution">
    <text evidence="11">The sequence shown here is derived from an EMBL/GenBank/DDBJ whole genome shotgun (WGS) entry which is preliminary data.</text>
</comment>
<dbReference type="GO" id="GO:0005634">
    <property type="term" value="C:nucleus"/>
    <property type="evidence" value="ECO:0007669"/>
    <property type="project" value="TreeGrafter"/>
</dbReference>
<evidence type="ECO:0000256" key="3">
    <source>
        <dbReference type="ARBA" id="ARBA00022723"/>
    </source>
</evidence>
<dbReference type="GO" id="GO:0003906">
    <property type="term" value="F:DNA-(apurinic or apyrimidinic site) endonuclease activity"/>
    <property type="evidence" value="ECO:0007669"/>
    <property type="project" value="TreeGrafter"/>
</dbReference>
<feature type="binding site" evidence="6">
    <location>
        <position position="214"/>
    </location>
    <ligand>
        <name>Mg(2+)</name>
        <dbReference type="ChEBI" id="CHEBI:18420"/>
        <label>1</label>
    </ligand>
</feature>
<dbReference type="AlphaFoldDB" id="A0AAE1HW92"/>
<dbReference type="EMBL" id="JAHWGI010001339">
    <property type="protein sequence ID" value="KAK3928619.1"/>
    <property type="molecule type" value="Genomic_DNA"/>
</dbReference>
<keyword evidence="4" id="KW-0378">Hydrolase</keyword>
<evidence type="ECO:0000313" key="11">
    <source>
        <dbReference type="EMBL" id="KAK3928619.1"/>
    </source>
</evidence>
<dbReference type="PANTHER" id="PTHR22748:SF6">
    <property type="entry name" value="DNA-(APURINIC OR APYRIMIDINIC SITE) ENDONUCLEASE"/>
    <property type="match status" value="1"/>
</dbReference>
<comment type="cofactor">
    <cofactor evidence="6 8">
        <name>Mg(2+)</name>
        <dbReference type="ChEBI" id="CHEBI:18420"/>
    </cofactor>
    <cofactor evidence="6 8">
        <name>Mn(2+)</name>
        <dbReference type="ChEBI" id="CHEBI:29035"/>
    </cofactor>
    <text evidence="6 8">Probably binds two magnesium or manganese ions per subunit.</text>
</comment>
<feature type="domain" description="Tf2-1-like SH3-like" evidence="10">
    <location>
        <begin position="109"/>
        <end position="167"/>
    </location>
</feature>
<evidence type="ECO:0000256" key="2">
    <source>
        <dbReference type="ARBA" id="ARBA00007092"/>
    </source>
</evidence>
<dbReference type="GO" id="GO:0008081">
    <property type="term" value="F:phosphoric diester hydrolase activity"/>
    <property type="evidence" value="ECO:0007669"/>
    <property type="project" value="TreeGrafter"/>
</dbReference>
<dbReference type="InterPro" id="IPR005135">
    <property type="entry name" value="Endo/exonuclease/phosphatase"/>
</dbReference>
<dbReference type="InterPro" id="IPR056924">
    <property type="entry name" value="SH3_Tf2-1"/>
</dbReference>
<dbReference type="GO" id="GO:0046872">
    <property type="term" value="F:metal ion binding"/>
    <property type="evidence" value="ECO:0007669"/>
    <property type="project" value="UniProtKB-KW"/>
</dbReference>
<evidence type="ECO:0000313" key="12">
    <source>
        <dbReference type="Proteomes" id="UP001219518"/>
    </source>
</evidence>
<dbReference type="GO" id="GO:0006284">
    <property type="term" value="P:base-excision repair"/>
    <property type="evidence" value="ECO:0007669"/>
    <property type="project" value="TreeGrafter"/>
</dbReference>
<keyword evidence="8" id="KW-0227">DNA damage</keyword>